<dbReference type="InterPro" id="IPR018773">
    <property type="entry name" value="MeTrfase_reg_dom_prd"/>
</dbReference>
<organism evidence="2 3">
    <name type="scientific">Duganella zoogloeoides</name>
    <dbReference type="NCBI Taxonomy" id="75659"/>
    <lineage>
        <taxon>Bacteria</taxon>
        <taxon>Pseudomonadati</taxon>
        <taxon>Pseudomonadota</taxon>
        <taxon>Betaproteobacteria</taxon>
        <taxon>Burkholderiales</taxon>
        <taxon>Oxalobacteraceae</taxon>
        <taxon>Telluria group</taxon>
        <taxon>Duganella</taxon>
    </lineage>
</organism>
<keyword evidence="3" id="KW-1185">Reference proteome</keyword>
<dbReference type="Pfam" id="PF10119">
    <property type="entry name" value="MethyTransf_Reg"/>
    <property type="match status" value="1"/>
</dbReference>
<evidence type="ECO:0000259" key="1">
    <source>
        <dbReference type="Pfam" id="PF10119"/>
    </source>
</evidence>
<dbReference type="Proteomes" id="UP001326110">
    <property type="component" value="Chromosome"/>
</dbReference>
<proteinExistence type="predicted"/>
<dbReference type="RefSeq" id="WP_019924378.1">
    <property type="nucleotide sequence ID" value="NZ_CP140152.1"/>
</dbReference>
<sequence>MNDWTGGYVADLNYTHGYYQELSPLRIGMAFASAGLQTPASGTACELGFGQGVSANIHAAAGITRWHGTDFNPAQAAFARDLAAVSGNGAQLVDQSFAEFAARDDLPDFDYICVHGIWCWVSPANQALIVDFVRRKLKVGGVLFISYNCQPGWAPMAPVRGLLTSYTNTMTAPGAGRAQRIDSALDFTDRLLDTTPAYFAAYPRVAERLKSLRAQNRQYLVHEYFGRDWQPTSFAEMADILGEAKLTYACSAQYLDHIVELNLSQPQHALLAELTDPVFFQSVRDFMVNQNFRCDYWVKGARPLLLLEKAETMRRQRVVLVAPPHLFELKITGRAIEGQLSEAIYLPLLQLLADYQPHTVGELEAALADQGLTLTQVFEAMLVMIGKGNLMLAQEPDAIEAATATAQRLNLALFEHARSSEEIAFVASPVLGAGVSAPRIVQLFLLAHAQGLRGVAALTDFVWNTLSSQDHRIVRDGVRLDDPADSIAEITLQAERFEKDFLAIYLALRVIA</sequence>
<keyword evidence="2" id="KW-0808">Transferase</keyword>
<dbReference type="EMBL" id="CP140152">
    <property type="protein sequence ID" value="WQH05218.1"/>
    <property type="molecule type" value="Genomic_DNA"/>
</dbReference>
<dbReference type="GO" id="GO:0008168">
    <property type="term" value="F:methyltransferase activity"/>
    <property type="evidence" value="ECO:0007669"/>
    <property type="project" value="UniProtKB-KW"/>
</dbReference>
<name>A0ABZ0XZK9_9BURK</name>
<gene>
    <name evidence="2" type="ORF">SR858_02490</name>
</gene>
<dbReference type="GeneID" id="43165914"/>
<dbReference type="Gene3D" id="3.40.50.150">
    <property type="entry name" value="Vaccinia Virus protein VP39"/>
    <property type="match status" value="1"/>
</dbReference>
<protein>
    <submittedName>
        <fullName evidence="2">Class I SAM-dependent methyltransferase</fullName>
        <ecNumber evidence="2">2.1.1.-</ecNumber>
    </submittedName>
</protein>
<evidence type="ECO:0000313" key="2">
    <source>
        <dbReference type="EMBL" id="WQH05218.1"/>
    </source>
</evidence>
<keyword evidence="2" id="KW-0489">Methyltransferase</keyword>
<dbReference type="GO" id="GO:0032259">
    <property type="term" value="P:methylation"/>
    <property type="evidence" value="ECO:0007669"/>
    <property type="project" value="UniProtKB-KW"/>
</dbReference>
<dbReference type="InterPro" id="IPR029063">
    <property type="entry name" value="SAM-dependent_MTases_sf"/>
</dbReference>
<feature type="domain" description="Methyltransferase regulatory" evidence="1">
    <location>
        <begin position="216"/>
        <end position="299"/>
    </location>
</feature>
<evidence type="ECO:0000313" key="3">
    <source>
        <dbReference type="Proteomes" id="UP001326110"/>
    </source>
</evidence>
<accession>A0ABZ0XZK9</accession>
<dbReference type="CDD" id="cd02440">
    <property type="entry name" value="AdoMet_MTases"/>
    <property type="match status" value="1"/>
</dbReference>
<dbReference type="SUPFAM" id="SSF53335">
    <property type="entry name" value="S-adenosyl-L-methionine-dependent methyltransferases"/>
    <property type="match status" value="1"/>
</dbReference>
<reference evidence="2 3" key="1">
    <citation type="submission" date="2023-11" db="EMBL/GenBank/DDBJ databases">
        <title>MicrobeMod: A computational toolkit for identifying prokaryotic methylation and restriction-modification with nanopore sequencing.</title>
        <authorList>
            <person name="Crits-Christoph A."/>
            <person name="Kang S.C."/>
            <person name="Lee H."/>
            <person name="Ostrov N."/>
        </authorList>
    </citation>
    <scope>NUCLEOTIDE SEQUENCE [LARGE SCALE GENOMIC DNA]</scope>
    <source>
        <strain evidence="2 3">ATCC 25935</strain>
    </source>
</reference>
<dbReference type="EC" id="2.1.1.-" evidence="2"/>